<evidence type="ECO:0000313" key="2">
    <source>
        <dbReference type="Proteomes" id="UP001311915"/>
    </source>
</evidence>
<accession>A0AAV9K2W9</accession>
<evidence type="ECO:0000313" key="1">
    <source>
        <dbReference type="EMBL" id="KAK4707055.1"/>
    </source>
</evidence>
<sequence length="80" mass="9418">MFTTIQHTSREGNHVADRLANYGGECTCTEWFSTLQQLLMEARGGYNTDRLEFPCFRRKQNYKTISVERSLERTYTFDVP</sequence>
<keyword evidence="2" id="KW-1185">Reference proteome</keyword>
<dbReference type="EMBL" id="JAWPEI010000030">
    <property type="protein sequence ID" value="KAK4707055.1"/>
    <property type="molecule type" value="Genomic_DNA"/>
</dbReference>
<name>A0AAV9K2W9_9SOLN</name>
<reference evidence="1 2" key="1">
    <citation type="submission" date="2023-10" db="EMBL/GenBank/DDBJ databases">
        <title>Genome-Wide Identification Analysis in wild type Solanum Pinnatisectum Reveals Some Genes Defensing Phytophthora Infestans.</title>
        <authorList>
            <person name="Sun C."/>
        </authorList>
    </citation>
    <scope>NUCLEOTIDE SEQUENCE [LARGE SCALE GENOMIC DNA]</scope>
    <source>
        <strain evidence="1">LQN</strain>
        <tissue evidence="1">Leaf</tissue>
    </source>
</reference>
<comment type="caution">
    <text evidence="1">The sequence shown here is derived from an EMBL/GenBank/DDBJ whole genome shotgun (WGS) entry which is preliminary data.</text>
</comment>
<dbReference type="Proteomes" id="UP001311915">
    <property type="component" value="Unassembled WGS sequence"/>
</dbReference>
<gene>
    <name evidence="1" type="ORF">R3W88_033394</name>
</gene>
<dbReference type="AlphaFoldDB" id="A0AAV9K2W9"/>
<protein>
    <recommendedName>
        <fullName evidence="3">RNase H type-1 domain-containing protein</fullName>
    </recommendedName>
</protein>
<organism evidence="1 2">
    <name type="scientific">Solanum pinnatisectum</name>
    <name type="common">tansyleaf nightshade</name>
    <dbReference type="NCBI Taxonomy" id="50273"/>
    <lineage>
        <taxon>Eukaryota</taxon>
        <taxon>Viridiplantae</taxon>
        <taxon>Streptophyta</taxon>
        <taxon>Embryophyta</taxon>
        <taxon>Tracheophyta</taxon>
        <taxon>Spermatophyta</taxon>
        <taxon>Magnoliopsida</taxon>
        <taxon>eudicotyledons</taxon>
        <taxon>Gunneridae</taxon>
        <taxon>Pentapetalae</taxon>
        <taxon>asterids</taxon>
        <taxon>lamiids</taxon>
        <taxon>Solanales</taxon>
        <taxon>Solanaceae</taxon>
        <taxon>Solanoideae</taxon>
        <taxon>Solaneae</taxon>
        <taxon>Solanum</taxon>
    </lineage>
</organism>
<proteinExistence type="predicted"/>
<evidence type="ECO:0008006" key="3">
    <source>
        <dbReference type="Google" id="ProtNLM"/>
    </source>
</evidence>